<dbReference type="Proteomes" id="UP000265618">
    <property type="component" value="Unassembled WGS sequence"/>
</dbReference>
<organism evidence="1 2">
    <name type="scientific">Kipferlia bialata</name>
    <dbReference type="NCBI Taxonomy" id="797122"/>
    <lineage>
        <taxon>Eukaryota</taxon>
        <taxon>Metamonada</taxon>
        <taxon>Carpediemonas-like organisms</taxon>
        <taxon>Kipferlia</taxon>
    </lineage>
</organism>
<proteinExistence type="predicted"/>
<dbReference type="InterPro" id="IPR036322">
    <property type="entry name" value="WD40_repeat_dom_sf"/>
</dbReference>
<evidence type="ECO:0000313" key="1">
    <source>
        <dbReference type="EMBL" id="GIQ86768.1"/>
    </source>
</evidence>
<reference evidence="1 2" key="1">
    <citation type="journal article" date="2018" name="PLoS ONE">
        <title>The draft genome of Kipferlia bialata reveals reductive genome evolution in fornicate parasites.</title>
        <authorList>
            <person name="Tanifuji G."/>
            <person name="Takabayashi S."/>
            <person name="Kume K."/>
            <person name="Takagi M."/>
            <person name="Nakayama T."/>
            <person name="Kamikawa R."/>
            <person name="Inagaki Y."/>
            <person name="Hashimoto T."/>
        </authorList>
    </citation>
    <scope>NUCLEOTIDE SEQUENCE [LARGE SCALE GENOMIC DNA]</scope>
    <source>
        <strain evidence="1">NY0173</strain>
    </source>
</reference>
<dbReference type="SUPFAM" id="SSF50978">
    <property type="entry name" value="WD40 repeat-like"/>
    <property type="match status" value="1"/>
</dbReference>
<dbReference type="EMBL" id="BDIP01002748">
    <property type="protein sequence ID" value="GIQ86768.1"/>
    <property type="molecule type" value="Genomic_DNA"/>
</dbReference>
<comment type="caution">
    <text evidence="1">The sequence shown here is derived from an EMBL/GenBank/DDBJ whole genome shotgun (WGS) entry which is preliminary data.</text>
</comment>
<accession>A0A9K3D2Q4</accession>
<name>A0A9K3D2Q4_9EUKA</name>
<gene>
    <name evidence="1" type="ORF">KIPB_008683</name>
</gene>
<sequence>MLAPFTFLFVENSCPASERQAGHSIPTQYCCAVLGMSTARHATLHDLLDAGSIKMRGQAGFELDTELRRRTLQMKGRVGPANSFTCTPTKGYLVKEPVGYVYAIMRPLEGAPFSLTLILAVENGTVRVSVSPLYSATHGKTVAAGAGIHIGFNPQGWCTLVLDLQAILRAYQPPRQRPYVLTGIKEVTGGASLSLRGVWASNAKYSPYTLPRPMLLPRAHGTPADPALADVPPSIAYHSWYEWEGKGIVQRAPSFFQEEAVTSTLRQRQSRKVGREAQARAKARVQASKKATPSQSSASLVTEPAMTLDRPLGFTLPGCCVSVGESVVYAAGCILVACVPGKESCCLPLPSGAEVTALVAGQLGCCIYVATDLGLHVVYLSDDTNLSLRLGPSVPASTLGMKTGGLTSLAVSSDDSRVVVVGLTPRGLQGVAALDTTGIHLRSGSGCGCPSTPTPASDATTPLRVVAVTEFLPVSSCGPAPSTSTGVPGSALDVTEYATDVMFTPRSPSQFVVLTPSSIRVCRLVGAQERGQTGSIRSARVTIPLASLLSLLPETVTAPETVSLTCMDFMHRSAAVQDSPGLLIGTSAGLVLLLRLGVGADIAKVEVAWFPFDALVSISTISVAPGPVSETVLVGSATGLVQVYDGALESLSLKGAYEGAIQAYPRGQGTPGYLISTNSELALFSYPSGVFTTVAVGLDTTSPGTGVSLCADSRHGEVALAAGSCLSVLSLEGKRTMTCQFSQVQPGDVSPPPSIVDMAYIPNRYSLCVALSDGRVCIVDAGDASLVHEVSIPQVLNGKGLRPVSVCCAGEDYVCVALSCGSVLCLAAHLSYKPLRLWTLSLCTSLPLLGTKVGVNTVRLVGSRSDRQGWVVLDVCSGQSIPPAIVLVGQDAHTSALETETASDAAPGTAMCGTTPTAEVTMGSFGLCSYALDPLGGSVFALIGRAYTCHETRVSPVRHRIGLHVERYDLDTGSRTGGVLVQTVDVSSPPSSAAEVSECVRARLGTHGQVEVEGRHHTVYAVCGTSVHSVPLPLLLPACLGSRHASVSVLSRTTPIPSCCLASCLCLDTLVTVPVSRSAGGERRSVIGRHTVSHTVYSTAGKEERLGELIRQYLMVKAKTGTALQSPEAQGSVVAPCLSDTPTVQSGHTATDDTIDTIGHLADTFKERLIEISPSALDGEARDTGPQ</sequence>
<protein>
    <submittedName>
        <fullName evidence="1">Uncharacterized protein</fullName>
    </submittedName>
</protein>
<keyword evidence="2" id="KW-1185">Reference proteome</keyword>
<dbReference type="AlphaFoldDB" id="A0A9K3D2Q4"/>
<evidence type="ECO:0000313" key="2">
    <source>
        <dbReference type="Proteomes" id="UP000265618"/>
    </source>
</evidence>